<evidence type="ECO:0000313" key="3">
    <source>
        <dbReference type="EMBL" id="KAL0574140.1"/>
    </source>
</evidence>
<evidence type="ECO:0000259" key="2">
    <source>
        <dbReference type="Pfam" id="PF08719"/>
    </source>
</evidence>
<feature type="domain" description="NADAR" evidence="2">
    <location>
        <begin position="152"/>
        <end position="292"/>
    </location>
</feature>
<dbReference type="NCBIfam" id="TIGR02464">
    <property type="entry name" value="ribofla_fusion"/>
    <property type="match status" value="1"/>
</dbReference>
<feature type="compositionally biased region" description="Low complexity" evidence="1">
    <location>
        <begin position="1"/>
        <end position="19"/>
    </location>
</feature>
<proteinExistence type="predicted"/>
<dbReference type="InterPro" id="IPR037238">
    <property type="entry name" value="YbiA-like_sf"/>
</dbReference>
<reference evidence="3 4" key="1">
    <citation type="submission" date="2024-02" db="EMBL/GenBank/DDBJ databases">
        <title>A draft genome for the cacao thread blight pathogen Marasmius crinis-equi.</title>
        <authorList>
            <person name="Cohen S.P."/>
            <person name="Baruah I.K."/>
            <person name="Amoako-Attah I."/>
            <person name="Bukari Y."/>
            <person name="Meinhardt L.W."/>
            <person name="Bailey B.A."/>
        </authorList>
    </citation>
    <scope>NUCLEOTIDE SEQUENCE [LARGE SCALE GENOMIC DNA]</scope>
    <source>
        <strain evidence="3 4">GH-76</strain>
    </source>
</reference>
<protein>
    <recommendedName>
        <fullName evidence="2">NADAR domain-containing protein</fullName>
    </recommendedName>
</protein>
<organism evidence="3 4">
    <name type="scientific">Marasmius crinis-equi</name>
    <dbReference type="NCBI Taxonomy" id="585013"/>
    <lineage>
        <taxon>Eukaryota</taxon>
        <taxon>Fungi</taxon>
        <taxon>Dikarya</taxon>
        <taxon>Basidiomycota</taxon>
        <taxon>Agaricomycotina</taxon>
        <taxon>Agaricomycetes</taxon>
        <taxon>Agaricomycetidae</taxon>
        <taxon>Agaricales</taxon>
        <taxon>Marasmiineae</taxon>
        <taxon>Marasmiaceae</taxon>
        <taxon>Marasmius</taxon>
    </lineage>
</organism>
<keyword evidence="4" id="KW-1185">Reference proteome</keyword>
<accession>A0ABR3FFM4</accession>
<dbReference type="SUPFAM" id="SSF143990">
    <property type="entry name" value="YbiA-like"/>
    <property type="match status" value="1"/>
</dbReference>
<dbReference type="Proteomes" id="UP001465976">
    <property type="component" value="Unassembled WGS sequence"/>
</dbReference>
<dbReference type="EMBL" id="JBAHYK010000426">
    <property type="protein sequence ID" value="KAL0574140.1"/>
    <property type="molecule type" value="Genomic_DNA"/>
</dbReference>
<evidence type="ECO:0000313" key="4">
    <source>
        <dbReference type="Proteomes" id="UP001465976"/>
    </source>
</evidence>
<comment type="caution">
    <text evidence="3">The sequence shown here is derived from an EMBL/GenBank/DDBJ whole genome shotgun (WGS) entry which is preliminary data.</text>
</comment>
<sequence>MTYHTAITITTTPSNPPCTSDALSPISPRSRHPRVQLVEERRTYYVTSDIPASQWEHEDIANALKLPEVSAEDREGGSPFQRSKSQNEMQLPTEASPSPPPPRPRSIQEVPTSPRSRYQSRRLPNVTKPAANTGQTPPNTPTRAATRPKILFYHKHNPHYGFTNFSSHPVFYNGKRFPTSEHLFQSFKFEHKPVLVEHIRTFSEKPSDAFSEARRLQSEVRSDWLDVNIEKMKVALELKFTQHSDLKQELLSTGNAELIEDSDKDAFWGIGHDGRGRNELGKALEWLRARFRGQ</sequence>
<feature type="region of interest" description="Disordered" evidence="1">
    <location>
        <begin position="1"/>
        <end position="37"/>
    </location>
</feature>
<feature type="compositionally biased region" description="Polar residues" evidence="1">
    <location>
        <begin position="80"/>
        <end position="95"/>
    </location>
</feature>
<dbReference type="Gene3D" id="1.10.357.40">
    <property type="entry name" value="YbiA-like"/>
    <property type="match status" value="1"/>
</dbReference>
<evidence type="ECO:0000256" key="1">
    <source>
        <dbReference type="SAM" id="MobiDB-lite"/>
    </source>
</evidence>
<dbReference type="CDD" id="cd15457">
    <property type="entry name" value="NADAR"/>
    <property type="match status" value="1"/>
</dbReference>
<name>A0ABR3FFM4_9AGAR</name>
<gene>
    <name evidence="3" type="ORF">V5O48_007803</name>
</gene>
<feature type="region of interest" description="Disordered" evidence="1">
    <location>
        <begin position="68"/>
        <end position="144"/>
    </location>
</feature>
<dbReference type="InterPro" id="IPR012816">
    <property type="entry name" value="NADAR"/>
</dbReference>
<dbReference type="Pfam" id="PF08719">
    <property type="entry name" value="NADAR"/>
    <property type="match status" value="1"/>
</dbReference>